<protein>
    <submittedName>
        <fullName evidence="1">Uncharacterized protein</fullName>
    </submittedName>
</protein>
<dbReference type="EMBL" id="BK016094">
    <property type="protein sequence ID" value="DAF94616.1"/>
    <property type="molecule type" value="Genomic_DNA"/>
</dbReference>
<evidence type="ECO:0000313" key="1">
    <source>
        <dbReference type="EMBL" id="DAF94616.1"/>
    </source>
</evidence>
<organism evidence="1">
    <name type="scientific">Siphoviridae sp. ct3gT1</name>
    <dbReference type="NCBI Taxonomy" id="2825323"/>
    <lineage>
        <taxon>Viruses</taxon>
        <taxon>Duplodnaviria</taxon>
        <taxon>Heunggongvirae</taxon>
        <taxon>Uroviricota</taxon>
        <taxon>Caudoviricetes</taxon>
    </lineage>
</organism>
<name>A0A8S5UJF4_9CAUD</name>
<accession>A0A8S5UJF4</accession>
<reference evidence="1" key="1">
    <citation type="journal article" date="2021" name="Proc. Natl. Acad. Sci. U.S.A.">
        <title>A Catalog of Tens of Thousands of Viruses from Human Metagenomes Reveals Hidden Associations with Chronic Diseases.</title>
        <authorList>
            <person name="Tisza M.J."/>
            <person name="Buck C.B."/>
        </authorList>
    </citation>
    <scope>NUCLEOTIDE SEQUENCE</scope>
    <source>
        <strain evidence="1">Ct3gT1</strain>
    </source>
</reference>
<proteinExistence type="predicted"/>
<sequence>MLVFREENAQNSFELAKFTGQLANPFRKTGD</sequence>